<sequence length="405" mass="46357">MSLIKDSSIYLIGELSAKCVPFLLLPYLSRKLGVEGFGELSYYQTFLPLFVIFIGLSQDGAVARYFYVYGKRSLNLVVKAGYAYTLSIGGLGLLFCWLMQSEIMFYLVLSAIFQVFLSVQLSIRQCQKQAIPYTFIQVSSTITNAALTILMLEFYQTDLVEKRILAILISNVFVALLSYLIYRKRVNNKKFYFLKYKTAFFYIMSFGFPMIFHHGSFFIKGQLDRIFIFHRFSEAELGLYAMGAQIAFILSVFILAINKALVPYLFEKLKQGSVKLKDLHRWSLLSLLIVPIPSLVTLIVPEQWLLFFLGKHFIGVKYYIIVFLLSTSLTIPYLFLVNYLFYHGKTKEISFCSVLSTMIYLGALGGLIFTDVVYIPYASVLGALGILPVLYKITKRVEENEYATH</sequence>
<dbReference type="EMBL" id="JMQP01000002">
    <property type="protein sequence ID" value="KIS34740.1"/>
    <property type="molecule type" value="Genomic_DNA"/>
</dbReference>
<feature type="transmembrane region" description="Helical" evidence="5">
    <location>
        <begin position="320"/>
        <end position="342"/>
    </location>
</feature>
<dbReference type="AlphaFoldDB" id="A0A0D0IH94"/>
<feature type="transmembrane region" description="Helical" evidence="5">
    <location>
        <begin position="374"/>
        <end position="391"/>
    </location>
</feature>
<dbReference type="Pfam" id="PF01943">
    <property type="entry name" value="Polysacc_synt"/>
    <property type="match status" value="1"/>
</dbReference>
<name>A0A0D0IH94_HAEIF</name>
<feature type="transmembrane region" description="Helical" evidence="5">
    <location>
        <begin position="239"/>
        <end position="261"/>
    </location>
</feature>
<feature type="transmembrane region" description="Helical" evidence="5">
    <location>
        <begin position="103"/>
        <end position="123"/>
    </location>
</feature>
<keyword evidence="3 5" id="KW-1133">Transmembrane helix</keyword>
<evidence type="ECO:0000313" key="6">
    <source>
        <dbReference type="EMBL" id="KIS34740.1"/>
    </source>
</evidence>
<dbReference type="InterPro" id="IPR052556">
    <property type="entry name" value="PolySynth_Transporter"/>
</dbReference>
<organism evidence="6 7">
    <name type="scientific">Haemophilus influenzae</name>
    <dbReference type="NCBI Taxonomy" id="727"/>
    <lineage>
        <taxon>Bacteria</taxon>
        <taxon>Pseudomonadati</taxon>
        <taxon>Pseudomonadota</taxon>
        <taxon>Gammaproteobacteria</taxon>
        <taxon>Pasteurellales</taxon>
        <taxon>Pasteurellaceae</taxon>
        <taxon>Haemophilus</taxon>
    </lineage>
</organism>
<accession>A0A0D0IH94</accession>
<evidence type="ECO:0000256" key="1">
    <source>
        <dbReference type="ARBA" id="ARBA00004141"/>
    </source>
</evidence>
<dbReference type="GO" id="GO:0016020">
    <property type="term" value="C:membrane"/>
    <property type="evidence" value="ECO:0007669"/>
    <property type="project" value="UniProtKB-SubCell"/>
</dbReference>
<evidence type="ECO:0000256" key="4">
    <source>
        <dbReference type="ARBA" id="ARBA00023136"/>
    </source>
</evidence>
<gene>
    <name evidence="6" type="ORF">NTHI1209_00342</name>
</gene>
<reference evidence="6 7" key="1">
    <citation type="submission" date="2014-05" db="EMBL/GenBank/DDBJ databases">
        <title>Methylome analysis of the phasevarions of Haemophilus influenzae.</title>
        <authorList>
            <person name="Atack J.M."/>
            <person name="Fox K.L."/>
            <person name="Power P.M."/>
            <person name="Clark T."/>
            <person name="Jurcisek J."/>
            <person name="Korlach J."/>
            <person name="Bakaletz L.O."/>
            <person name="Jennings M.P."/>
        </authorList>
    </citation>
    <scope>NUCLEOTIDE SEQUENCE [LARGE SCALE GENOMIC DNA]</scope>
    <source>
        <strain evidence="6 7">1209</strain>
    </source>
</reference>
<feature type="transmembrane region" description="Helical" evidence="5">
    <location>
        <begin position="349"/>
        <end position="368"/>
    </location>
</feature>
<keyword evidence="4 5" id="KW-0472">Membrane</keyword>
<protein>
    <submittedName>
        <fullName evidence="6">Polysaccharide biosynthesis protein</fullName>
    </submittedName>
</protein>
<dbReference type="PATRIC" id="fig|727.564.peg.983"/>
<evidence type="ECO:0000256" key="5">
    <source>
        <dbReference type="SAM" id="Phobius"/>
    </source>
</evidence>
<comment type="caution">
    <text evidence="6">The sequence shown here is derived from an EMBL/GenBank/DDBJ whole genome shotgun (WGS) entry which is preliminary data.</text>
</comment>
<feature type="transmembrane region" description="Helical" evidence="5">
    <location>
        <begin position="130"/>
        <end position="152"/>
    </location>
</feature>
<evidence type="ECO:0000313" key="7">
    <source>
        <dbReference type="Proteomes" id="UP000050700"/>
    </source>
</evidence>
<dbReference type="PANTHER" id="PTHR43424">
    <property type="entry name" value="LOCUS PUTATIVE PROTEIN 1-RELATED"/>
    <property type="match status" value="1"/>
</dbReference>
<dbReference type="Proteomes" id="UP000050700">
    <property type="component" value="Unassembled WGS sequence"/>
</dbReference>
<dbReference type="CDD" id="cd13128">
    <property type="entry name" value="MATE_Wzx_like"/>
    <property type="match status" value="1"/>
</dbReference>
<feature type="transmembrane region" description="Helical" evidence="5">
    <location>
        <begin position="164"/>
        <end position="182"/>
    </location>
</feature>
<evidence type="ECO:0000256" key="2">
    <source>
        <dbReference type="ARBA" id="ARBA00022692"/>
    </source>
</evidence>
<dbReference type="PANTHER" id="PTHR43424:SF1">
    <property type="entry name" value="LOCUS PUTATIVE PROTEIN 1-RELATED"/>
    <property type="match status" value="1"/>
</dbReference>
<evidence type="ECO:0000256" key="3">
    <source>
        <dbReference type="ARBA" id="ARBA00022989"/>
    </source>
</evidence>
<keyword evidence="2 5" id="KW-0812">Transmembrane</keyword>
<proteinExistence type="predicted"/>
<dbReference type="InterPro" id="IPR002797">
    <property type="entry name" value="Polysacc_synth"/>
</dbReference>
<comment type="subcellular location">
    <subcellularLocation>
        <location evidence="1">Membrane</location>
        <topology evidence="1">Multi-pass membrane protein</topology>
    </subcellularLocation>
</comment>
<dbReference type="RefSeq" id="WP_005663703.1">
    <property type="nucleotide sequence ID" value="NZ_CP089168.1"/>
</dbReference>
<feature type="transmembrane region" description="Helical" evidence="5">
    <location>
        <begin position="76"/>
        <end position="97"/>
    </location>
</feature>
<feature type="transmembrane region" description="Helical" evidence="5">
    <location>
        <begin position="194"/>
        <end position="219"/>
    </location>
</feature>
<feature type="transmembrane region" description="Helical" evidence="5">
    <location>
        <begin position="282"/>
        <end position="300"/>
    </location>
</feature>